<dbReference type="AlphaFoldDB" id="A0A2M8FEK9"/>
<name>A0A2M8FEK9_9BACT</name>
<dbReference type="InterPro" id="IPR026363">
    <property type="entry name" value="CxxC-x17-CxxC_dom"/>
</dbReference>
<dbReference type="InterPro" id="IPR036280">
    <property type="entry name" value="Multihaem_cyt_sf"/>
</dbReference>
<accession>A0A2M8FEK9</accession>
<protein>
    <recommendedName>
        <fullName evidence="2">CxxC-x17-CxxC domain-containing protein</fullName>
    </recommendedName>
</protein>
<dbReference type="Proteomes" id="UP000230391">
    <property type="component" value="Unassembled WGS sequence"/>
</dbReference>
<dbReference type="SUPFAM" id="SSF48695">
    <property type="entry name" value="Multiheme cytochromes"/>
    <property type="match status" value="1"/>
</dbReference>
<organism evidence="3 4">
    <name type="scientific">Candidatus Kaiserbacteria bacterium CG_4_9_14_0_2_um_filter_41_32</name>
    <dbReference type="NCBI Taxonomy" id="1974601"/>
    <lineage>
        <taxon>Bacteria</taxon>
        <taxon>Candidatus Kaiseribacteriota</taxon>
    </lineage>
</organism>
<comment type="caution">
    <text evidence="3">The sequence shown here is derived from an EMBL/GenBank/DDBJ whole genome shotgun (WGS) entry which is preliminary data.</text>
</comment>
<evidence type="ECO:0000256" key="1">
    <source>
        <dbReference type="SAM" id="MobiDB-lite"/>
    </source>
</evidence>
<evidence type="ECO:0000313" key="3">
    <source>
        <dbReference type="EMBL" id="PJC56069.1"/>
    </source>
</evidence>
<feature type="region of interest" description="Disordered" evidence="1">
    <location>
        <begin position="34"/>
        <end position="53"/>
    </location>
</feature>
<feature type="domain" description="CxxC-x17-CxxC" evidence="2">
    <location>
        <begin position="61"/>
        <end position="92"/>
    </location>
</feature>
<evidence type="ECO:0000313" key="4">
    <source>
        <dbReference type="Proteomes" id="UP000230391"/>
    </source>
</evidence>
<reference evidence="4" key="1">
    <citation type="submission" date="2017-09" db="EMBL/GenBank/DDBJ databases">
        <title>Depth-based differentiation of microbial function through sediment-hosted aquifers and enrichment of novel symbionts in the deep terrestrial subsurface.</title>
        <authorList>
            <person name="Probst A.J."/>
            <person name="Ladd B."/>
            <person name="Jarett J.K."/>
            <person name="Geller-Mcgrath D.E."/>
            <person name="Sieber C.M.K."/>
            <person name="Emerson J.B."/>
            <person name="Anantharaman K."/>
            <person name="Thomas B.C."/>
            <person name="Malmstrom R."/>
            <person name="Stieglmeier M."/>
            <person name="Klingl A."/>
            <person name="Woyke T."/>
            <person name="Ryan C.M."/>
            <person name="Banfield J.F."/>
        </authorList>
    </citation>
    <scope>NUCLEOTIDE SEQUENCE [LARGE SCALE GENOMIC DNA]</scope>
</reference>
<proteinExistence type="predicted"/>
<evidence type="ECO:0000259" key="2">
    <source>
        <dbReference type="Pfam" id="PF23477"/>
    </source>
</evidence>
<sequence length="93" mass="10195">MHQGNWTCSVCGGAITELPFEPRSTEGLMCRDCHSKQKGDTSKPNNHNDRGDKPTFSGDWKCADCGGAITSLPFQPRDTSNLKCVDCFKKSRG</sequence>
<feature type="domain" description="CxxC-x17-CxxC" evidence="2">
    <location>
        <begin position="6"/>
        <end position="38"/>
    </location>
</feature>
<dbReference type="EMBL" id="PFRD01000084">
    <property type="protein sequence ID" value="PJC56069.1"/>
    <property type="molecule type" value="Genomic_DNA"/>
</dbReference>
<dbReference type="Pfam" id="PF23477">
    <property type="entry name" value="zf_Tbcl_2"/>
    <property type="match status" value="2"/>
</dbReference>
<gene>
    <name evidence="3" type="ORF">CO026_02280</name>
</gene>